<proteinExistence type="predicted"/>
<sequence length="77" mass="8604">MEANVMRAMLAAAHGDEIVDGYCRDRSNCTCCQQWVDRYATRFATLYQQDTGFRSAVDQELIDAVVARLEADPTATP</sequence>
<reference evidence="1 2" key="1">
    <citation type="journal article" date="2016" name="Nat. Commun.">
        <title>Thousands of microbial genomes shed light on interconnected biogeochemical processes in an aquifer system.</title>
        <authorList>
            <person name="Anantharaman K."/>
            <person name="Brown C.T."/>
            <person name="Hug L.A."/>
            <person name="Sharon I."/>
            <person name="Castelle C.J."/>
            <person name="Probst A.J."/>
            <person name="Thomas B.C."/>
            <person name="Singh A."/>
            <person name="Wilkins M.J."/>
            <person name="Karaoz U."/>
            <person name="Brodie E.L."/>
            <person name="Williams K.H."/>
            <person name="Hubbard S.S."/>
            <person name="Banfield J.F."/>
        </authorList>
    </citation>
    <scope>NUCLEOTIDE SEQUENCE [LARGE SCALE GENOMIC DNA]</scope>
</reference>
<evidence type="ECO:0000313" key="2">
    <source>
        <dbReference type="Proteomes" id="UP000177088"/>
    </source>
</evidence>
<comment type="caution">
    <text evidence="1">The sequence shown here is derived from an EMBL/GenBank/DDBJ whole genome shotgun (WGS) entry which is preliminary data.</text>
</comment>
<dbReference type="AlphaFoldDB" id="A0A1F7U6H4"/>
<name>A0A1F7U6H4_9BACT</name>
<gene>
    <name evidence="1" type="ORF">A3C96_02370</name>
</gene>
<organism evidence="1 2">
    <name type="scientific">Candidatus Uhrbacteria bacterium RIFCSPHIGHO2_02_FULL_60_10</name>
    <dbReference type="NCBI Taxonomy" id="1802392"/>
    <lineage>
        <taxon>Bacteria</taxon>
        <taxon>Candidatus Uhriibacteriota</taxon>
    </lineage>
</organism>
<dbReference type="EMBL" id="MGEA01000044">
    <property type="protein sequence ID" value="OGL73859.1"/>
    <property type="molecule type" value="Genomic_DNA"/>
</dbReference>
<evidence type="ECO:0000313" key="1">
    <source>
        <dbReference type="EMBL" id="OGL73859.1"/>
    </source>
</evidence>
<protein>
    <submittedName>
        <fullName evidence="1">Uncharacterized protein</fullName>
    </submittedName>
</protein>
<accession>A0A1F7U6H4</accession>
<dbReference type="Proteomes" id="UP000177088">
    <property type="component" value="Unassembled WGS sequence"/>
</dbReference>